<keyword evidence="3" id="KW-1185">Reference proteome</keyword>
<evidence type="ECO:0000313" key="3">
    <source>
        <dbReference type="Proteomes" id="UP000198741"/>
    </source>
</evidence>
<protein>
    <submittedName>
        <fullName evidence="2">Putative restriction endonuclease</fullName>
    </submittedName>
</protein>
<keyword evidence="2" id="KW-0540">Nuclease</keyword>
<evidence type="ECO:0000313" key="2">
    <source>
        <dbReference type="EMBL" id="SDP06399.1"/>
    </source>
</evidence>
<sequence length="303" mass="34138">MTAAQTENEIRHAALRWLLDTSLDGTIPLTRDQLANDFLVQGERFPLIDRGRGIRKPARWQAALSITTAVPKSGGLRPYEDVEGVDGLHRYKLRRDERGSADNAGLRAALFLEAPIAWFYGIAPSLFQVIAPVYLRSEEPDLDQFALALTESQRMASPGSIVEERLRQYLISETKRRLHQPVFASQVMLAYADRCAVCALNHRELLDAAHIVPDSKPHGLPIVTNGLALCKIHHAAYDSNILGIRPDYVVQIHDRLLYEIDGPMLQHGLQSRHGQRLMSLPIRTRDLPDLDRLAERFDEFKAS</sequence>
<dbReference type="OrthoDB" id="4464809at2"/>
<dbReference type="EMBL" id="LT629710">
    <property type="protein sequence ID" value="SDP06399.1"/>
    <property type="molecule type" value="Genomic_DNA"/>
</dbReference>
<evidence type="ECO:0000259" key="1">
    <source>
        <dbReference type="Pfam" id="PF13391"/>
    </source>
</evidence>
<dbReference type="Proteomes" id="UP000198741">
    <property type="component" value="Chromosome I"/>
</dbReference>
<name>A0A1H0PP93_9ACTN</name>
<feature type="domain" description="HNH nuclease" evidence="1">
    <location>
        <begin position="195"/>
        <end position="244"/>
    </location>
</feature>
<dbReference type="Pfam" id="PF13391">
    <property type="entry name" value="HNH_2"/>
    <property type="match status" value="1"/>
</dbReference>
<dbReference type="GO" id="GO:0004519">
    <property type="term" value="F:endonuclease activity"/>
    <property type="evidence" value="ECO:0007669"/>
    <property type="project" value="UniProtKB-KW"/>
</dbReference>
<proteinExistence type="predicted"/>
<dbReference type="AlphaFoldDB" id="A0A1H0PP93"/>
<gene>
    <name evidence="2" type="ORF">SAMN04515671_2848</name>
</gene>
<reference evidence="2 3" key="1">
    <citation type="submission" date="2016-10" db="EMBL/GenBank/DDBJ databases">
        <authorList>
            <person name="de Groot N.N."/>
        </authorList>
    </citation>
    <scope>NUCLEOTIDE SEQUENCE [LARGE SCALE GENOMIC DNA]</scope>
    <source>
        <strain evidence="3">P4-7,KCTC 19426,CECT 7604</strain>
    </source>
</reference>
<keyword evidence="2" id="KW-0255">Endonuclease</keyword>
<keyword evidence="2" id="KW-0378">Hydrolase</keyword>
<accession>A0A1H0PP93</accession>
<organism evidence="2 3">
    <name type="scientific">Nakamurella panacisegetis</name>
    <dbReference type="NCBI Taxonomy" id="1090615"/>
    <lineage>
        <taxon>Bacteria</taxon>
        <taxon>Bacillati</taxon>
        <taxon>Actinomycetota</taxon>
        <taxon>Actinomycetes</taxon>
        <taxon>Nakamurellales</taxon>
        <taxon>Nakamurellaceae</taxon>
        <taxon>Nakamurella</taxon>
    </lineage>
</organism>
<dbReference type="RefSeq" id="WP_090482237.1">
    <property type="nucleotide sequence ID" value="NZ_LT629710.1"/>
</dbReference>
<dbReference type="InterPro" id="IPR003615">
    <property type="entry name" value="HNH_nuc"/>
</dbReference>